<dbReference type="AlphaFoldDB" id="X1RTL1"/>
<dbReference type="Pfam" id="PF14486">
    <property type="entry name" value="DUF4432"/>
    <property type="match status" value="1"/>
</dbReference>
<evidence type="ECO:0000313" key="1">
    <source>
        <dbReference type="EMBL" id="GAI84077.1"/>
    </source>
</evidence>
<proteinExistence type="predicted"/>
<feature type="non-terminal residue" evidence="1">
    <location>
        <position position="255"/>
    </location>
</feature>
<dbReference type="InterPro" id="IPR014718">
    <property type="entry name" value="GH-type_carb-bd"/>
</dbReference>
<dbReference type="CDD" id="cd09023">
    <property type="entry name" value="Aldose_epim_Ec_c4013"/>
    <property type="match status" value="1"/>
</dbReference>
<name>X1RTL1_9ZZZZ</name>
<dbReference type="InterPro" id="IPR027839">
    <property type="entry name" value="DUF4432"/>
</dbReference>
<comment type="caution">
    <text evidence="1">The sequence shown here is derived from an EMBL/GenBank/DDBJ whole genome shotgun (WGS) entry which is preliminary data.</text>
</comment>
<sequence>DRGMDIASFSYKSIPFNWRSATKITSPLYYESKGSEWLRTFYGGFLTTCGLTTTGPANIDGSDELGLHGRIANIAADNVSVDEKWENNTYAVNVRGRVRETKSLVYKLQLERTIYTWMNKPRIVLEDTVENIGYQTSPLMILYHINIGYPILDKDAELLEGRAKIIPNDDESAKSLKNYNRFSEPIKGFKEQCYFHDIDTDNEGYSNIAIVNEKFSNGQGIGIWLRFKKDTLPYLTQWKQMGMGEYVCGIEPCNN</sequence>
<evidence type="ECO:0008006" key="2">
    <source>
        <dbReference type="Google" id="ProtNLM"/>
    </source>
</evidence>
<dbReference type="GO" id="GO:0030246">
    <property type="term" value="F:carbohydrate binding"/>
    <property type="evidence" value="ECO:0007669"/>
    <property type="project" value="InterPro"/>
</dbReference>
<feature type="non-terminal residue" evidence="1">
    <location>
        <position position="1"/>
    </location>
</feature>
<dbReference type="Gene3D" id="2.70.98.10">
    <property type="match status" value="1"/>
</dbReference>
<reference evidence="1" key="1">
    <citation type="journal article" date="2014" name="Front. Microbiol.">
        <title>High frequency of phylogenetically diverse reductive dehalogenase-homologous genes in deep subseafloor sedimentary metagenomes.</title>
        <authorList>
            <person name="Kawai M."/>
            <person name="Futagami T."/>
            <person name="Toyoda A."/>
            <person name="Takaki Y."/>
            <person name="Nishi S."/>
            <person name="Hori S."/>
            <person name="Arai W."/>
            <person name="Tsubouchi T."/>
            <person name="Morono Y."/>
            <person name="Uchiyama I."/>
            <person name="Ito T."/>
            <person name="Fujiyama A."/>
            <person name="Inagaki F."/>
            <person name="Takami H."/>
        </authorList>
    </citation>
    <scope>NUCLEOTIDE SEQUENCE</scope>
    <source>
        <strain evidence="1">Expedition CK06-06</strain>
    </source>
</reference>
<organism evidence="1">
    <name type="scientific">marine sediment metagenome</name>
    <dbReference type="NCBI Taxonomy" id="412755"/>
    <lineage>
        <taxon>unclassified sequences</taxon>
        <taxon>metagenomes</taxon>
        <taxon>ecological metagenomes</taxon>
    </lineage>
</organism>
<protein>
    <recommendedName>
        <fullName evidence="2">DUF4432 domain-containing protein</fullName>
    </recommendedName>
</protein>
<gene>
    <name evidence="1" type="ORF">S12H4_21551</name>
</gene>
<dbReference type="EMBL" id="BARW01011096">
    <property type="protein sequence ID" value="GAI84077.1"/>
    <property type="molecule type" value="Genomic_DNA"/>
</dbReference>
<accession>X1RTL1</accession>